<feature type="region of interest" description="Disordered" evidence="9">
    <location>
        <begin position="792"/>
        <end position="811"/>
    </location>
</feature>
<dbReference type="InterPro" id="IPR018980">
    <property type="entry name" value="FERM_PH-like_C"/>
</dbReference>
<dbReference type="FunFam" id="1.20.80.10:FF:000005">
    <property type="entry name" value="FERM, RhoGEF and pleckstrin domain-containing protein 1"/>
    <property type="match status" value="1"/>
</dbReference>
<dbReference type="OrthoDB" id="9990815at2759"/>
<dbReference type="SMART" id="SM00295">
    <property type="entry name" value="B41"/>
    <property type="match status" value="1"/>
</dbReference>
<feature type="region of interest" description="Disordered" evidence="9">
    <location>
        <begin position="664"/>
        <end position="686"/>
    </location>
</feature>
<protein>
    <recommendedName>
        <fullName evidence="6">FERM, ARHGEF and pleckstrin domain-containing protein 2</fullName>
    </recommendedName>
    <alternativeName>
        <fullName evidence="7">FERM, RhoGEF and pleckstrin domain-containing protein 2</fullName>
    </alternativeName>
</protein>
<feature type="coiled-coil region" evidence="8">
    <location>
        <begin position="931"/>
        <end position="958"/>
    </location>
</feature>
<keyword evidence="1" id="KW-0597">Phosphoprotein</keyword>
<feature type="domain" description="PH" evidence="10">
    <location>
        <begin position="1080"/>
        <end position="1113"/>
    </location>
</feature>
<dbReference type="Pfam" id="PF09379">
    <property type="entry name" value="FERM_N"/>
    <property type="match status" value="1"/>
</dbReference>
<dbReference type="SMART" id="SM00325">
    <property type="entry name" value="RhoGEF"/>
    <property type="match status" value="1"/>
</dbReference>
<dbReference type="CDD" id="cd13235">
    <property type="entry name" value="PH2_FARP1-like"/>
    <property type="match status" value="1"/>
</dbReference>
<dbReference type="Gene3D" id="3.10.20.90">
    <property type="entry name" value="Phosphatidylinositol 3-kinase Catalytic Subunit, Chain A, domain 1"/>
    <property type="match status" value="1"/>
</dbReference>
<dbReference type="Proteomes" id="UP000319801">
    <property type="component" value="Unassembled WGS sequence"/>
</dbReference>
<dbReference type="GO" id="GO:0048468">
    <property type="term" value="P:cell development"/>
    <property type="evidence" value="ECO:0007669"/>
    <property type="project" value="UniProtKB-ARBA"/>
</dbReference>
<dbReference type="SUPFAM" id="SSF50729">
    <property type="entry name" value="PH domain-like"/>
    <property type="match status" value="3"/>
</dbReference>
<feature type="compositionally biased region" description="Polar residues" evidence="9">
    <location>
        <begin position="424"/>
        <end position="439"/>
    </location>
</feature>
<proteinExistence type="predicted"/>
<dbReference type="Pfam" id="PF00373">
    <property type="entry name" value="FERM_M"/>
    <property type="match status" value="1"/>
</dbReference>
<feature type="region of interest" description="Disordered" evidence="9">
    <location>
        <begin position="420"/>
        <end position="483"/>
    </location>
</feature>
<keyword evidence="14" id="KW-1185">Reference proteome</keyword>
<dbReference type="Gene3D" id="1.20.80.10">
    <property type="match status" value="1"/>
</dbReference>
<feature type="region of interest" description="Disordered" evidence="9">
    <location>
        <begin position="17"/>
        <end position="46"/>
    </location>
</feature>
<keyword evidence="8" id="KW-0175">Coiled coil</keyword>
<feature type="compositionally biased region" description="Acidic residues" evidence="9">
    <location>
        <begin position="1141"/>
        <end position="1151"/>
    </location>
</feature>
<comment type="function">
    <text evidence="4">Functions as a guanine nucleotide exchange factor that activates RAC1. May have relatively low activity. Plays a role in the response to class 3 semaphorins and remodeling of the actin cytoskeleton. Plays a role in TNFSF11-mediated osteoclast differentiation, especially in podosome rearrangement and reorganization of the actin cytoskeleton. Regulates the activation of ITGB3, integrin signaling and cell adhesion.</text>
</comment>
<dbReference type="InterPro" id="IPR019747">
    <property type="entry name" value="FERM_CS"/>
</dbReference>
<dbReference type="Pfam" id="PF08736">
    <property type="entry name" value="FA"/>
    <property type="match status" value="1"/>
</dbReference>
<dbReference type="PRINTS" id="PR00661">
    <property type="entry name" value="ERMFAMILY"/>
</dbReference>
<dbReference type="PROSITE" id="PS00660">
    <property type="entry name" value="FERM_1"/>
    <property type="match status" value="1"/>
</dbReference>
<dbReference type="SMART" id="SM01195">
    <property type="entry name" value="FA"/>
    <property type="match status" value="1"/>
</dbReference>
<dbReference type="SMART" id="SM00233">
    <property type="entry name" value="PH"/>
    <property type="match status" value="2"/>
</dbReference>
<dbReference type="FunFam" id="3.10.20.90:FF:000040">
    <property type="entry name" value="FERM, RhoGEF and pleckstrin domain-containing protein"/>
    <property type="match status" value="1"/>
</dbReference>
<evidence type="ECO:0000259" key="11">
    <source>
        <dbReference type="PROSITE" id="PS50010"/>
    </source>
</evidence>
<feature type="domain" description="DH" evidence="11">
    <location>
        <begin position="826"/>
        <end position="1017"/>
    </location>
</feature>
<dbReference type="InterPro" id="IPR000798">
    <property type="entry name" value="Ez/rad/moesin-like"/>
</dbReference>
<evidence type="ECO:0000256" key="1">
    <source>
        <dbReference type="ARBA" id="ARBA00022553"/>
    </source>
</evidence>
<dbReference type="InterPro" id="IPR035963">
    <property type="entry name" value="FERM_2"/>
</dbReference>
<dbReference type="InterPro" id="IPR018979">
    <property type="entry name" value="FERM_N"/>
</dbReference>
<evidence type="ECO:0000313" key="14">
    <source>
        <dbReference type="Proteomes" id="UP000319801"/>
    </source>
</evidence>
<dbReference type="InterPro" id="IPR019749">
    <property type="entry name" value="Band_41_domain"/>
</dbReference>
<dbReference type="FunFam" id="2.30.29.30:FF:000046">
    <property type="entry name" value="FERM, RhoGEF and pleckstrin domain-containing protein 1"/>
    <property type="match status" value="1"/>
</dbReference>
<feature type="domain" description="FERM" evidence="12">
    <location>
        <begin position="47"/>
        <end position="327"/>
    </location>
</feature>
<feature type="compositionally biased region" description="Polar residues" evidence="9">
    <location>
        <begin position="17"/>
        <end position="26"/>
    </location>
</feature>
<dbReference type="InterPro" id="IPR019748">
    <property type="entry name" value="FERM_central"/>
</dbReference>
<evidence type="ECO:0000259" key="10">
    <source>
        <dbReference type="PROSITE" id="PS50003"/>
    </source>
</evidence>
<dbReference type="InterPro" id="IPR014847">
    <property type="entry name" value="FA"/>
</dbReference>
<dbReference type="CDD" id="cd17190">
    <property type="entry name" value="FERM_F1_FARP2"/>
    <property type="match status" value="1"/>
</dbReference>
<organism evidence="13 14">
    <name type="scientific">Bagarius yarrelli</name>
    <name type="common">Goonch</name>
    <name type="synonym">Bagrus yarrelli</name>
    <dbReference type="NCBI Taxonomy" id="175774"/>
    <lineage>
        <taxon>Eukaryota</taxon>
        <taxon>Metazoa</taxon>
        <taxon>Chordata</taxon>
        <taxon>Craniata</taxon>
        <taxon>Vertebrata</taxon>
        <taxon>Euteleostomi</taxon>
        <taxon>Actinopterygii</taxon>
        <taxon>Neopterygii</taxon>
        <taxon>Teleostei</taxon>
        <taxon>Ostariophysi</taxon>
        <taxon>Siluriformes</taxon>
        <taxon>Sisoridae</taxon>
        <taxon>Sisorinae</taxon>
        <taxon>Bagarius</taxon>
    </lineage>
</organism>
<dbReference type="PROSITE" id="PS50057">
    <property type="entry name" value="FERM_3"/>
    <property type="match status" value="1"/>
</dbReference>
<evidence type="ECO:0000256" key="4">
    <source>
        <dbReference type="ARBA" id="ARBA00057351"/>
    </source>
</evidence>
<dbReference type="CDD" id="cd13193">
    <property type="entry name" value="FERM_C_FARP1-like"/>
    <property type="match status" value="1"/>
</dbReference>
<dbReference type="InterPro" id="IPR000299">
    <property type="entry name" value="FERM_domain"/>
</dbReference>
<evidence type="ECO:0000256" key="6">
    <source>
        <dbReference type="ARBA" id="ARBA00069488"/>
    </source>
</evidence>
<dbReference type="Gene3D" id="1.20.900.10">
    <property type="entry name" value="Dbl homology (DH) domain"/>
    <property type="match status" value="1"/>
</dbReference>
<evidence type="ECO:0000256" key="5">
    <source>
        <dbReference type="ARBA" id="ARBA00063142"/>
    </source>
</evidence>
<dbReference type="SUPFAM" id="SSF47031">
    <property type="entry name" value="Second domain of FERM"/>
    <property type="match status" value="1"/>
</dbReference>
<dbReference type="CDD" id="cd00160">
    <property type="entry name" value="RhoGEF"/>
    <property type="match status" value="1"/>
</dbReference>
<dbReference type="PROSITE" id="PS50010">
    <property type="entry name" value="DH_2"/>
    <property type="match status" value="1"/>
</dbReference>
<dbReference type="SUPFAM" id="SSF48065">
    <property type="entry name" value="DBL homology domain (DH-domain)"/>
    <property type="match status" value="1"/>
</dbReference>
<dbReference type="InterPro" id="IPR035899">
    <property type="entry name" value="DBL_dom_sf"/>
</dbReference>
<evidence type="ECO:0000256" key="2">
    <source>
        <dbReference type="ARBA" id="ARBA00022658"/>
    </source>
</evidence>
<reference evidence="13 14" key="1">
    <citation type="journal article" date="2019" name="Genome Biol. Evol.">
        <title>Whole-Genome Sequencing of the Giant Devil Catfish, Bagarius yarrelli.</title>
        <authorList>
            <person name="Jiang W."/>
            <person name="Lv Y."/>
            <person name="Cheng L."/>
            <person name="Yang K."/>
            <person name="Chao B."/>
            <person name="Wang X."/>
            <person name="Li Y."/>
            <person name="Pan X."/>
            <person name="You X."/>
            <person name="Zhang Y."/>
            <person name="Yang J."/>
            <person name="Li J."/>
            <person name="Zhang X."/>
            <person name="Liu S."/>
            <person name="Sun C."/>
            <person name="Yang J."/>
            <person name="Shi Q."/>
        </authorList>
    </citation>
    <scope>NUCLEOTIDE SEQUENCE [LARGE SCALE GENOMIC DNA]</scope>
    <source>
        <strain evidence="13">JWS20170419001</strain>
        <tissue evidence="13">Muscle</tissue>
    </source>
</reference>
<dbReference type="CDD" id="cd14473">
    <property type="entry name" value="FERM_B-lobe"/>
    <property type="match status" value="1"/>
</dbReference>
<dbReference type="InterPro" id="IPR000219">
    <property type="entry name" value="DH_dom"/>
</dbReference>
<feature type="region of interest" description="Disordered" evidence="9">
    <location>
        <begin position="1134"/>
        <end position="1160"/>
    </location>
</feature>
<evidence type="ECO:0000256" key="7">
    <source>
        <dbReference type="ARBA" id="ARBA00077156"/>
    </source>
</evidence>
<evidence type="ECO:0000256" key="3">
    <source>
        <dbReference type="ARBA" id="ARBA00022737"/>
    </source>
</evidence>
<dbReference type="PRINTS" id="PR00935">
    <property type="entry name" value="BAND41"/>
</dbReference>
<dbReference type="PANTHER" id="PTHR45858:SF4">
    <property type="entry name" value="FERM, ARHGEF AND PLECKSTRIN DOMAIN-CONTAINING PROTEIN 2"/>
    <property type="match status" value="1"/>
</dbReference>
<comment type="caution">
    <text evidence="13">The sequence shown here is derived from an EMBL/GenBank/DDBJ whole genome shotgun (WGS) entry which is preliminary data.</text>
</comment>
<evidence type="ECO:0000256" key="9">
    <source>
        <dbReference type="SAM" id="MobiDB-lite"/>
    </source>
</evidence>
<evidence type="ECO:0000313" key="13">
    <source>
        <dbReference type="EMBL" id="TVK90602.1"/>
    </source>
</evidence>
<dbReference type="PANTHER" id="PTHR45858">
    <property type="entry name" value="FERM DOMAIN CONTAINING PROTEIN"/>
    <property type="match status" value="1"/>
</dbReference>
<dbReference type="Pfam" id="PF00169">
    <property type="entry name" value="PH"/>
    <property type="match status" value="1"/>
</dbReference>
<dbReference type="GO" id="GO:0005829">
    <property type="term" value="C:cytosol"/>
    <property type="evidence" value="ECO:0007669"/>
    <property type="project" value="UniProtKB-ARBA"/>
</dbReference>
<dbReference type="GO" id="GO:0005085">
    <property type="term" value="F:guanyl-nucleotide exchange factor activity"/>
    <property type="evidence" value="ECO:0007669"/>
    <property type="project" value="UniProtKB-KW"/>
</dbReference>
<gene>
    <name evidence="13" type="ORF">Baya_2683</name>
</gene>
<dbReference type="InterPro" id="IPR029071">
    <property type="entry name" value="Ubiquitin-like_domsf"/>
</dbReference>
<dbReference type="Gene3D" id="2.30.29.30">
    <property type="entry name" value="Pleckstrin-homology domain (PH domain)/Phosphotyrosine-binding domain (PTB)"/>
    <property type="match status" value="4"/>
</dbReference>
<dbReference type="GO" id="GO:0008092">
    <property type="term" value="F:cytoskeletal protein binding"/>
    <property type="evidence" value="ECO:0007669"/>
    <property type="project" value="InterPro"/>
</dbReference>
<name>A0A556VY74_BAGYA</name>
<feature type="compositionally biased region" description="Low complexity" evidence="9">
    <location>
        <begin position="668"/>
        <end position="677"/>
    </location>
</feature>
<dbReference type="SUPFAM" id="SSF54236">
    <property type="entry name" value="Ubiquitin-like"/>
    <property type="match status" value="1"/>
</dbReference>
<dbReference type="InterPro" id="IPR001849">
    <property type="entry name" value="PH_domain"/>
</dbReference>
<accession>A0A556VY74</accession>
<dbReference type="Pfam" id="PF09380">
    <property type="entry name" value="FERM_C"/>
    <property type="match status" value="1"/>
</dbReference>
<keyword evidence="3" id="KW-0677">Repeat</keyword>
<dbReference type="PROSITE" id="PS50003">
    <property type="entry name" value="PH_DOMAIN"/>
    <property type="match status" value="2"/>
</dbReference>
<dbReference type="FunFam" id="2.30.29.30:FF:000002">
    <property type="entry name" value="Band 4.1-like protein 5 isoform 1"/>
    <property type="match status" value="1"/>
</dbReference>
<feature type="compositionally biased region" description="Polar residues" evidence="9">
    <location>
        <begin position="792"/>
        <end position="802"/>
    </location>
</feature>
<sequence>MGEIEGTYRALQTPGTRLGSQFNPGISTLEPGHSLNSSGTGGKGKSMQIRVQGLDDAQEFYEIETKADGQTLLNDVYGRINLIESDYFGLEFQNVQMNWVWLEPTKLIVKQVRRPVNTLFRLSVKFFPPDPGQLQEEFTRYLFSQQIKRDLMEGQLNCTENTAALMASHLVQSEIGDYDDIADREYLKLTKLLPNQEQLQEKIMELHRRHVGQTPAESDFQVLEIARKLEMYGVRFHPAADREGTKINLSVAHMGLQVFQGNTKINTFNWSKIRKLSFKRKRFLIKLHPEVHGPHQDTLEFLMASRDQCKIFWKSCVEHHAFFRLFDQPQPKTKAILFSRGSSFRYSGRTQKQLVQYVRHSGVKRTPYQRRNSSKIRMSTRSLATDFPKQSLSFNDSLKICSSPPSASVSFHSLHSSISPVRMDNNSKSQIQHISSLQQPVRPPSPVKEEPAKIHTPSNSAFPGAPYNPAAGDCSPSSVRVESSFSQNGNDYGNYVALGEGGPCQMRNISPGAGKAFFTPLEALETEFMHTGPVPAFPLQFSEEFIDDDPAEMSFYAGGNEAYVFGFQENGERFKYGECEMNGNANVFSEAAFGRSETSSLVNNRSECSSLDNLGLSSSSLRLPGSENLSEASSMLNFPPCSARSEASSAMQFSELVDQLEQLSCPPTGTEGSGESSSDSDSDWGSDGGLMPDQNLFYSNPFTATADMEAFLLECHNLRALSLGFWLEAFNAVLSSSPVSRVIPNGTLQLNCKPSGQLGCIPGSIMDSPQLSPFGSKCPLSLSKSFQMSTLSLPSQAPSSPILNEGGSARVEEEEELRRKRYPTDKAYFIAKEILMTERTYLKDLEVITVWFRSAVIKENAMPEGLMTLLFSNIDPIYEFHRGFLKEIDQRLALWEGRSNAHVKGDYQRIGDVMLRNMCVLKEFTSYLQKHDEILTELEKATKHVKKLETVYKEFELQKVCYLPLNTFLLKPIQRLMHYKLILERLCKHYSPDHRDHRDCKEALKEVAEITAQLQSSLIRLENFQKLTELQRDLIGIENLTAPGREFIREGCLYKLTKKGLQQRMFFLVEESENEWSVPHCFTIYSAQRTVVVAASSKMEMTKWIEDLNMAIDIAKRSQEKTDIYLDPSLCDRSNRSSDEVSLEQESEDDVNSSRCSLDKQSHHRANTTMHVCWHRNTSVSMSDHSLAVELIFPSSLLLYRILFFSPAASPELPPRYLLGQGQRPNTITHVCWYRMQNLSLTDYLRMNKNQLSGYLLRKFKNSNGWQKLWVVFTNFCLFFYKTHQDDFPLASLPLLGYTVSTPGESDSIHKEYVFKLQFKSHVYFFRAESEYTFERWMEVIKSAASAAGRVSLLITKGPEEINGN</sequence>
<dbReference type="InterPro" id="IPR041788">
    <property type="entry name" value="FARP1/FARP2/FRMD7_FERM_C"/>
</dbReference>
<dbReference type="FunFam" id="1.20.900.10:FF:000020">
    <property type="entry name" value="FERM, RhoGEF and pleckstrin domain-containing protein 2"/>
    <property type="match status" value="1"/>
</dbReference>
<dbReference type="SMART" id="SM01196">
    <property type="entry name" value="FERM_C"/>
    <property type="match status" value="1"/>
</dbReference>
<dbReference type="GO" id="GO:0007165">
    <property type="term" value="P:signal transduction"/>
    <property type="evidence" value="ECO:0007669"/>
    <property type="project" value="UniProtKB-ARBA"/>
</dbReference>
<keyword evidence="2" id="KW-0344">Guanine-nucleotide releasing factor</keyword>
<evidence type="ECO:0000256" key="8">
    <source>
        <dbReference type="SAM" id="Coils"/>
    </source>
</evidence>
<evidence type="ECO:0000259" key="12">
    <source>
        <dbReference type="PROSITE" id="PS50057"/>
    </source>
</evidence>
<dbReference type="EMBL" id="VCAZ01000007">
    <property type="protein sequence ID" value="TVK90602.1"/>
    <property type="molecule type" value="Genomic_DNA"/>
</dbReference>
<feature type="domain" description="PH" evidence="10">
    <location>
        <begin position="1249"/>
        <end position="1346"/>
    </location>
</feature>
<dbReference type="InterPro" id="IPR014352">
    <property type="entry name" value="FERM/acyl-CoA-bd_prot_sf"/>
</dbReference>
<dbReference type="InterPro" id="IPR011993">
    <property type="entry name" value="PH-like_dom_sf"/>
</dbReference>
<dbReference type="Pfam" id="PF00621">
    <property type="entry name" value="RhoGEF"/>
    <property type="match status" value="1"/>
</dbReference>
<comment type="subunit">
    <text evidence="5">Interacts with PLXNA1. Interaction with PLXNA1 or PIP5K1C lowers its guanine nucleotide exchange activity. Dissociates from PLXNA1 when SEMA3A binds to the receptor. Interacts with PIP5K1C via its FERM domain. The interaction with PIP5K1C is enhanced by SEMA3A binding. Interacts with RAC1.</text>
</comment>
<dbReference type="InterPro" id="IPR051835">
    <property type="entry name" value="RAC1-GEF"/>
</dbReference>